<dbReference type="CDD" id="cd04645">
    <property type="entry name" value="LbH_gamma_CA_like"/>
    <property type="match status" value="1"/>
</dbReference>
<dbReference type="KEGG" id="aaf:AURANDRAFT_21261"/>
<name>A0ABR1FS55_AURAN</name>
<evidence type="ECO:0000313" key="1">
    <source>
        <dbReference type="EMBL" id="KAK7237202.1"/>
    </source>
</evidence>
<accession>A0ABR1FS55</accession>
<dbReference type="InterPro" id="IPR047324">
    <property type="entry name" value="LbH_gamma_CA-like"/>
</dbReference>
<dbReference type="InterPro" id="IPR050484">
    <property type="entry name" value="Transf_Hexapept/Carb_Anhydrase"/>
</dbReference>
<gene>
    <name evidence="1" type="ORF">SO694_00097098</name>
</gene>
<comment type="caution">
    <text evidence="1">The sequence shown here is derived from an EMBL/GenBank/DDBJ whole genome shotgun (WGS) entry which is preliminary data.</text>
</comment>
<evidence type="ECO:0000313" key="2">
    <source>
        <dbReference type="Proteomes" id="UP001363151"/>
    </source>
</evidence>
<reference evidence="1 2" key="1">
    <citation type="submission" date="2024-03" db="EMBL/GenBank/DDBJ databases">
        <title>Aureococcus anophagefferens CCMP1851 and Kratosvirus quantuckense: Draft genome of a second virus-susceptible host strain in the model system.</title>
        <authorList>
            <person name="Chase E."/>
            <person name="Truchon A.R."/>
            <person name="Schepens W."/>
            <person name="Wilhelm S.W."/>
        </authorList>
    </citation>
    <scope>NUCLEOTIDE SEQUENCE [LARGE SCALE GENOMIC DNA]</scope>
    <source>
        <strain evidence="1 2">CCMP1851</strain>
    </source>
</reference>
<dbReference type="SUPFAM" id="SSF51161">
    <property type="entry name" value="Trimeric LpxA-like enzymes"/>
    <property type="match status" value="1"/>
</dbReference>
<dbReference type="PANTHER" id="PTHR13061:SF29">
    <property type="entry name" value="GAMMA CARBONIC ANHYDRASE-LIKE 1, MITOCHONDRIAL-RELATED"/>
    <property type="match status" value="1"/>
</dbReference>
<keyword evidence="2" id="KW-1185">Reference proteome</keyword>
<dbReference type="EMBL" id="JBBJCI010000253">
    <property type="protein sequence ID" value="KAK7237202.1"/>
    <property type="molecule type" value="Genomic_DNA"/>
</dbReference>
<dbReference type="InterPro" id="IPR011004">
    <property type="entry name" value="Trimer_LpxA-like_sf"/>
</dbReference>
<dbReference type="PANTHER" id="PTHR13061">
    <property type="entry name" value="DYNACTIN SUBUNIT P25"/>
    <property type="match status" value="1"/>
</dbReference>
<dbReference type="Proteomes" id="UP001363151">
    <property type="component" value="Unassembled WGS sequence"/>
</dbReference>
<organism evidence="1 2">
    <name type="scientific">Aureococcus anophagefferens</name>
    <name type="common">Harmful bloom alga</name>
    <dbReference type="NCBI Taxonomy" id="44056"/>
    <lineage>
        <taxon>Eukaryota</taxon>
        <taxon>Sar</taxon>
        <taxon>Stramenopiles</taxon>
        <taxon>Ochrophyta</taxon>
        <taxon>Pelagophyceae</taxon>
        <taxon>Pelagomonadales</taxon>
        <taxon>Pelagomonadaceae</taxon>
        <taxon>Aureococcus</taxon>
    </lineage>
</organism>
<protein>
    <submittedName>
        <fullName evidence="1">Carbonate dehydratase</fullName>
    </submittedName>
</protein>
<dbReference type="Gene3D" id="2.160.10.10">
    <property type="entry name" value="Hexapeptide repeat proteins"/>
    <property type="match status" value="1"/>
</dbReference>
<proteinExistence type="predicted"/>
<sequence>MLVLRRAAGAPSRSALGTSRVARPRRAQERGVTFEHHGCTPDVAAAAFCASTASVVGDVALARDASVWYNCVLRGDGAAIRIGARSNIQDGTVVHVDSDRLGAKGSRPTIVGEDVTVGHMALLHACTLGDRSFVGMSATVMSHATMEEDSMLAAGSLLTGGKTVGAGELWGGRPAKFMRRLKPGEIDFIVESAAAYVDFARSHAPGDA</sequence>